<evidence type="ECO:0000256" key="1">
    <source>
        <dbReference type="SAM" id="Coils"/>
    </source>
</evidence>
<sequence>MKKSIVCITSFLCIQAAFGQWSQTLDSPAGLWPSPNGTVSYQNMLKFNLPAPNSETGSLTFLGSDGNYSNGMGFITGWNIASPIVWMYGYDDRNSFTVARKGWGGNQASLADYLTPLFQVRATGNVGIGVTNPAYKLTVDGTISGRKVRVTQESWADFVFEDNYKLPSLEDVREFIRKNKHLPEVPSEKEVRENGVDLGGMDAILLRKIEELTLYLIEIKEENKKLNDRLKQLEEKTISR</sequence>
<protein>
    <recommendedName>
        <fullName evidence="5">Peptidase S74 domain-containing protein</fullName>
    </recommendedName>
</protein>
<gene>
    <name evidence="3" type="ORF">LZZ85_25860</name>
</gene>
<evidence type="ECO:0000313" key="4">
    <source>
        <dbReference type="Proteomes" id="UP001165367"/>
    </source>
</evidence>
<dbReference type="Proteomes" id="UP001165367">
    <property type="component" value="Unassembled WGS sequence"/>
</dbReference>
<keyword evidence="4" id="KW-1185">Reference proteome</keyword>
<feature type="chain" id="PRO_5046938918" description="Peptidase S74 domain-containing protein" evidence="2">
    <location>
        <begin position="20"/>
        <end position="240"/>
    </location>
</feature>
<evidence type="ECO:0008006" key="5">
    <source>
        <dbReference type="Google" id="ProtNLM"/>
    </source>
</evidence>
<evidence type="ECO:0000256" key="2">
    <source>
        <dbReference type="SAM" id="SignalP"/>
    </source>
</evidence>
<accession>A0ABS9KZU8</accession>
<keyword evidence="1" id="KW-0175">Coiled coil</keyword>
<evidence type="ECO:0000313" key="3">
    <source>
        <dbReference type="EMBL" id="MCG2617754.1"/>
    </source>
</evidence>
<dbReference type="RefSeq" id="WP_237876575.1">
    <property type="nucleotide sequence ID" value="NZ_JAKLTR010000025.1"/>
</dbReference>
<proteinExistence type="predicted"/>
<feature type="signal peptide" evidence="2">
    <location>
        <begin position="1"/>
        <end position="19"/>
    </location>
</feature>
<organism evidence="3 4">
    <name type="scientific">Terrimonas ginsenosidimutans</name>
    <dbReference type="NCBI Taxonomy" id="2908004"/>
    <lineage>
        <taxon>Bacteria</taxon>
        <taxon>Pseudomonadati</taxon>
        <taxon>Bacteroidota</taxon>
        <taxon>Chitinophagia</taxon>
        <taxon>Chitinophagales</taxon>
        <taxon>Chitinophagaceae</taxon>
        <taxon>Terrimonas</taxon>
    </lineage>
</organism>
<keyword evidence="2" id="KW-0732">Signal</keyword>
<reference evidence="3" key="1">
    <citation type="submission" date="2022-01" db="EMBL/GenBank/DDBJ databases">
        <authorList>
            <person name="Jo J.-H."/>
            <person name="Im W.-T."/>
        </authorList>
    </citation>
    <scope>NUCLEOTIDE SEQUENCE</scope>
    <source>
        <strain evidence="3">NA20</strain>
    </source>
</reference>
<name>A0ABS9KZU8_9BACT</name>
<feature type="coiled-coil region" evidence="1">
    <location>
        <begin position="209"/>
        <end position="236"/>
    </location>
</feature>
<comment type="caution">
    <text evidence="3">The sequence shown here is derived from an EMBL/GenBank/DDBJ whole genome shotgun (WGS) entry which is preliminary data.</text>
</comment>
<dbReference type="EMBL" id="JAKLTR010000025">
    <property type="protein sequence ID" value="MCG2617754.1"/>
    <property type="molecule type" value="Genomic_DNA"/>
</dbReference>